<feature type="region of interest" description="Disordered" evidence="1">
    <location>
        <begin position="82"/>
        <end position="104"/>
    </location>
</feature>
<keyword evidence="3" id="KW-1185">Reference proteome</keyword>
<dbReference type="EMBL" id="JBHSXN010000002">
    <property type="protein sequence ID" value="MFC6953078.1"/>
    <property type="molecule type" value="Genomic_DNA"/>
</dbReference>
<dbReference type="Pfam" id="PF19102">
    <property type="entry name" value="DUF5789"/>
    <property type="match status" value="1"/>
</dbReference>
<dbReference type="AlphaFoldDB" id="A0ABD5VDW3"/>
<accession>A0ABD5VDW3</accession>
<feature type="region of interest" description="Disordered" evidence="1">
    <location>
        <begin position="1"/>
        <end position="22"/>
    </location>
</feature>
<evidence type="ECO:0000256" key="1">
    <source>
        <dbReference type="SAM" id="MobiDB-lite"/>
    </source>
</evidence>
<protein>
    <submittedName>
        <fullName evidence="2">DUF5789 family protein</fullName>
    </submittedName>
</protein>
<gene>
    <name evidence="2" type="ORF">ACFQGB_09395</name>
</gene>
<proteinExistence type="predicted"/>
<dbReference type="InterPro" id="IPR043899">
    <property type="entry name" value="DUF5789"/>
</dbReference>
<dbReference type="RefSeq" id="WP_336350054.1">
    <property type="nucleotide sequence ID" value="NZ_JAZAQL010000002.1"/>
</dbReference>
<reference evidence="2 3" key="1">
    <citation type="journal article" date="2019" name="Int. J. Syst. Evol. Microbiol.">
        <title>The Global Catalogue of Microorganisms (GCM) 10K type strain sequencing project: providing services to taxonomists for standard genome sequencing and annotation.</title>
        <authorList>
            <consortium name="The Broad Institute Genomics Platform"/>
            <consortium name="The Broad Institute Genome Sequencing Center for Infectious Disease"/>
            <person name="Wu L."/>
            <person name="Ma J."/>
        </authorList>
    </citation>
    <scope>NUCLEOTIDE SEQUENCE [LARGE SCALE GENOMIC DNA]</scope>
    <source>
        <strain evidence="2 3">GX26</strain>
    </source>
</reference>
<organism evidence="2 3">
    <name type="scientific">Halorubellus litoreus</name>
    <dbReference type="NCBI Taxonomy" id="755308"/>
    <lineage>
        <taxon>Archaea</taxon>
        <taxon>Methanobacteriati</taxon>
        <taxon>Methanobacteriota</taxon>
        <taxon>Stenosarchaea group</taxon>
        <taxon>Halobacteria</taxon>
        <taxon>Halobacteriales</taxon>
        <taxon>Halorubellaceae</taxon>
        <taxon>Halorubellus</taxon>
    </lineage>
</organism>
<evidence type="ECO:0000313" key="2">
    <source>
        <dbReference type="EMBL" id="MFC6953078.1"/>
    </source>
</evidence>
<name>A0ABD5VDW3_9EURY</name>
<dbReference type="Proteomes" id="UP001596395">
    <property type="component" value="Unassembled WGS sequence"/>
</dbReference>
<evidence type="ECO:0000313" key="3">
    <source>
        <dbReference type="Proteomes" id="UP001596395"/>
    </source>
</evidence>
<comment type="caution">
    <text evidence="2">The sequence shown here is derived from an EMBL/GenBank/DDBJ whole genome shotgun (WGS) entry which is preliminary data.</text>
</comment>
<sequence>MTDHASDQVESDSPNHVHDRFETELSFPATHSDVLDTVGDVEIDPPNGDPVVVATVLERTDEEAYETATALHETVLANLDDDHIGRKHYDDRAANPSRNDEVSI</sequence>